<dbReference type="Pfam" id="PF07690">
    <property type="entry name" value="MFS_1"/>
    <property type="match status" value="1"/>
</dbReference>
<keyword evidence="6 8" id="KW-1133">Transmembrane helix</keyword>
<dbReference type="SUPFAM" id="SSF103473">
    <property type="entry name" value="MFS general substrate transporter"/>
    <property type="match status" value="1"/>
</dbReference>
<keyword evidence="2" id="KW-0813">Transport</keyword>
<evidence type="ECO:0000256" key="6">
    <source>
        <dbReference type="ARBA" id="ARBA00022989"/>
    </source>
</evidence>
<protein>
    <submittedName>
        <fullName evidence="10">MFS transporter, MHS family, proline/betaine transporter</fullName>
    </submittedName>
</protein>
<evidence type="ECO:0000256" key="4">
    <source>
        <dbReference type="ARBA" id="ARBA00022692"/>
    </source>
</evidence>
<feature type="transmembrane region" description="Helical" evidence="8">
    <location>
        <begin position="96"/>
        <end position="119"/>
    </location>
</feature>
<dbReference type="Gene3D" id="1.20.1250.20">
    <property type="entry name" value="MFS general substrate transporter like domains"/>
    <property type="match status" value="2"/>
</dbReference>
<keyword evidence="3" id="KW-1003">Cell membrane</keyword>
<feature type="transmembrane region" description="Helical" evidence="8">
    <location>
        <begin position="20"/>
        <end position="44"/>
    </location>
</feature>
<dbReference type="PANTHER" id="PTHR43528:SF3">
    <property type="entry name" value="CITRATE-PROTON SYMPORTER"/>
    <property type="match status" value="1"/>
</dbReference>
<keyword evidence="7 8" id="KW-0472">Membrane</keyword>
<feature type="domain" description="Major facilitator superfamily (MFS) profile" evidence="9">
    <location>
        <begin position="23"/>
        <end position="430"/>
    </location>
</feature>
<dbReference type="InterPro" id="IPR051084">
    <property type="entry name" value="H+-coupled_symporters"/>
</dbReference>
<evidence type="ECO:0000313" key="10">
    <source>
        <dbReference type="EMBL" id="SFU19703.1"/>
    </source>
</evidence>
<feature type="transmembrane region" description="Helical" evidence="8">
    <location>
        <begin position="162"/>
        <end position="182"/>
    </location>
</feature>
<proteinExistence type="predicted"/>
<dbReference type="InterPro" id="IPR020846">
    <property type="entry name" value="MFS_dom"/>
</dbReference>
<organism evidence="10 11">
    <name type="scientific">Paraburkholderia aspalathi</name>
    <dbReference type="NCBI Taxonomy" id="1324617"/>
    <lineage>
        <taxon>Bacteria</taxon>
        <taxon>Pseudomonadati</taxon>
        <taxon>Pseudomonadota</taxon>
        <taxon>Betaproteobacteria</taxon>
        <taxon>Burkholderiales</taxon>
        <taxon>Burkholderiaceae</taxon>
        <taxon>Paraburkholderia</taxon>
    </lineage>
</organism>
<dbReference type="EMBL" id="FPBH01000014">
    <property type="protein sequence ID" value="SFU19703.1"/>
    <property type="molecule type" value="Genomic_DNA"/>
</dbReference>
<feature type="transmembrane region" description="Helical" evidence="8">
    <location>
        <begin position="247"/>
        <end position="267"/>
    </location>
</feature>
<feature type="transmembrane region" description="Helical" evidence="8">
    <location>
        <begin position="312"/>
        <end position="332"/>
    </location>
</feature>
<dbReference type="FunFam" id="1.20.1250.20:FF:000001">
    <property type="entry name" value="Dicarboxylate MFS transporter"/>
    <property type="match status" value="1"/>
</dbReference>
<dbReference type="RefSeq" id="WP_093637540.1">
    <property type="nucleotide sequence ID" value="NZ_FPBH01000014.1"/>
</dbReference>
<feature type="transmembrane region" description="Helical" evidence="8">
    <location>
        <begin position="373"/>
        <end position="393"/>
    </location>
</feature>
<name>A0A1I7E7D0_9BURK</name>
<dbReference type="Proteomes" id="UP000198844">
    <property type="component" value="Unassembled WGS sequence"/>
</dbReference>
<feature type="transmembrane region" description="Helical" evidence="8">
    <location>
        <begin position="194"/>
        <end position="213"/>
    </location>
</feature>
<evidence type="ECO:0000256" key="2">
    <source>
        <dbReference type="ARBA" id="ARBA00022448"/>
    </source>
</evidence>
<dbReference type="PROSITE" id="PS50850">
    <property type="entry name" value="MFS"/>
    <property type="match status" value="1"/>
</dbReference>
<feature type="transmembrane region" description="Helical" evidence="8">
    <location>
        <begin position="279"/>
        <end position="300"/>
    </location>
</feature>
<feature type="transmembrane region" description="Helical" evidence="8">
    <location>
        <begin position="405"/>
        <end position="423"/>
    </location>
</feature>
<dbReference type="InterPro" id="IPR036259">
    <property type="entry name" value="MFS_trans_sf"/>
</dbReference>
<dbReference type="InterPro" id="IPR011701">
    <property type="entry name" value="MFS"/>
</dbReference>
<feature type="transmembrane region" description="Helical" evidence="8">
    <location>
        <begin position="125"/>
        <end position="150"/>
    </location>
</feature>
<dbReference type="GO" id="GO:0015293">
    <property type="term" value="F:symporter activity"/>
    <property type="evidence" value="ECO:0007669"/>
    <property type="project" value="UniProtKB-KW"/>
</dbReference>
<dbReference type="AlphaFoldDB" id="A0A1I7E7D0"/>
<reference evidence="10 11" key="1">
    <citation type="submission" date="2016-10" db="EMBL/GenBank/DDBJ databases">
        <authorList>
            <person name="de Groot N.N."/>
        </authorList>
    </citation>
    <scope>NUCLEOTIDE SEQUENCE [LARGE SCALE GENOMIC DNA]</scope>
    <source>
        <strain evidence="10 11">LMG 27731</strain>
    </source>
</reference>
<evidence type="ECO:0000256" key="3">
    <source>
        <dbReference type="ARBA" id="ARBA00022475"/>
    </source>
</evidence>
<evidence type="ECO:0000313" key="11">
    <source>
        <dbReference type="Proteomes" id="UP000198844"/>
    </source>
</evidence>
<accession>A0A1I7E7D0</accession>
<feature type="transmembrane region" description="Helical" evidence="8">
    <location>
        <begin position="338"/>
        <end position="361"/>
    </location>
</feature>
<keyword evidence="4 8" id="KW-0812">Transmembrane</keyword>
<comment type="subcellular location">
    <subcellularLocation>
        <location evidence="1">Cell membrane</location>
        <topology evidence="1">Multi-pass membrane protein</topology>
    </subcellularLocation>
</comment>
<evidence type="ECO:0000256" key="8">
    <source>
        <dbReference type="SAM" id="Phobius"/>
    </source>
</evidence>
<evidence type="ECO:0000259" key="9">
    <source>
        <dbReference type="PROSITE" id="PS50850"/>
    </source>
</evidence>
<sequence>MDTSASVSANLLSQPKKTSFYLTIFAATIGNALEWFDILIYGFFATTIAKTFFPASSPAVSLLVTLGTFGISYLVRPIGALALGSYADRHGRKASMLVSIMMMMVGTLTIAVMPSYASIGMAAPIAVLAARLLQGFSAGGEFGSTTAFLVEQAPHRSGFMASFQFASQGLSYLLAAAFGAVLTSTLDTASMESWGWRVPFFFGILIGPIGLYLRRQMKEEHNLHTLDKSPVARTPVRTVFAQQKLRMLLSIGVLAVSTGTSYVILYIPTYAVKQLHMPASFGFTATVLTGAILMFVPPFIGLLSDRVGRIRLMAASGVIFTLSIYPVFAALIRHPSLGALMAMMAWIGLLKAVYFGALPALMADAFPKETRATGMAVSYNIGVTVFGGFAPLIVDSLIQLTGNKLSPALYLAFLGALSLVALWKCKTALRLR</sequence>
<evidence type="ECO:0000256" key="1">
    <source>
        <dbReference type="ARBA" id="ARBA00004651"/>
    </source>
</evidence>
<evidence type="ECO:0000256" key="5">
    <source>
        <dbReference type="ARBA" id="ARBA00022847"/>
    </source>
</evidence>
<dbReference type="OrthoDB" id="6766492at2"/>
<dbReference type="PANTHER" id="PTHR43528">
    <property type="entry name" value="ALPHA-KETOGLUTARATE PERMEASE"/>
    <property type="match status" value="1"/>
</dbReference>
<dbReference type="GO" id="GO:0005886">
    <property type="term" value="C:plasma membrane"/>
    <property type="evidence" value="ECO:0007669"/>
    <property type="project" value="UniProtKB-SubCell"/>
</dbReference>
<evidence type="ECO:0000256" key="7">
    <source>
        <dbReference type="ARBA" id="ARBA00023136"/>
    </source>
</evidence>
<keyword evidence="5" id="KW-0769">Symport</keyword>
<feature type="transmembrane region" description="Helical" evidence="8">
    <location>
        <begin position="56"/>
        <end position="75"/>
    </location>
</feature>
<gene>
    <name evidence="10" type="ORF">SAMN05192563_1014119</name>
</gene>